<gene>
    <name evidence="2" type="ORF">J2R98_001811</name>
</gene>
<dbReference type="RefSeq" id="WP_307068147.1">
    <property type="nucleotide sequence ID" value="NZ_JAUSUP010000004.1"/>
</dbReference>
<organism evidence="2 3">
    <name type="scientific">Alkalibacillus filiformis</name>
    <dbReference type="NCBI Taxonomy" id="200990"/>
    <lineage>
        <taxon>Bacteria</taxon>
        <taxon>Bacillati</taxon>
        <taxon>Bacillota</taxon>
        <taxon>Bacilli</taxon>
        <taxon>Bacillales</taxon>
        <taxon>Bacillaceae</taxon>
        <taxon>Alkalibacillus</taxon>
    </lineage>
</organism>
<dbReference type="Proteomes" id="UP001236723">
    <property type="component" value="Unassembled WGS sequence"/>
</dbReference>
<comment type="caution">
    <text evidence="2">The sequence shown here is derived from an EMBL/GenBank/DDBJ whole genome shotgun (WGS) entry which is preliminary data.</text>
</comment>
<keyword evidence="1" id="KW-1133">Transmembrane helix</keyword>
<reference evidence="2 3" key="1">
    <citation type="submission" date="2023-07" db="EMBL/GenBank/DDBJ databases">
        <title>Genomic Encyclopedia of Type Strains, Phase IV (KMG-IV): sequencing the most valuable type-strain genomes for metagenomic binning, comparative biology and taxonomic classification.</title>
        <authorList>
            <person name="Goeker M."/>
        </authorList>
    </citation>
    <scope>NUCLEOTIDE SEQUENCE [LARGE SCALE GENOMIC DNA]</scope>
    <source>
        <strain evidence="2 3">DSM 15448</strain>
    </source>
</reference>
<protein>
    <recommendedName>
        <fullName evidence="4">DUF4825 domain-containing protein</fullName>
    </recommendedName>
</protein>
<evidence type="ECO:0000313" key="3">
    <source>
        <dbReference type="Proteomes" id="UP001236723"/>
    </source>
</evidence>
<proteinExistence type="predicted"/>
<evidence type="ECO:0000256" key="1">
    <source>
        <dbReference type="SAM" id="Phobius"/>
    </source>
</evidence>
<evidence type="ECO:0008006" key="4">
    <source>
        <dbReference type="Google" id="ProtNLM"/>
    </source>
</evidence>
<feature type="transmembrane region" description="Helical" evidence="1">
    <location>
        <begin position="6"/>
        <end position="23"/>
    </location>
</feature>
<sequence>MFKRIAFISVIVGLLIFFIFIELQKFQTFDEAMSERLEGETNIEYFTVSSYASYPTYEADSEPIESDVYDLFQELGSIELGEADFHIGDMQYVIHVYITTEESEDYTKHSSFLIHLNEEAVRMNGVRYEVRDDSNPVEILEGWLNENEIELKPFEV</sequence>
<dbReference type="EMBL" id="JAUSUP010000004">
    <property type="protein sequence ID" value="MDQ0351979.1"/>
    <property type="molecule type" value="Genomic_DNA"/>
</dbReference>
<keyword evidence="1" id="KW-0812">Transmembrane</keyword>
<keyword evidence="1" id="KW-0472">Membrane</keyword>
<keyword evidence="3" id="KW-1185">Reference proteome</keyword>
<name>A0ABU0DU45_9BACI</name>
<evidence type="ECO:0000313" key="2">
    <source>
        <dbReference type="EMBL" id="MDQ0351979.1"/>
    </source>
</evidence>
<accession>A0ABU0DU45</accession>